<dbReference type="CDD" id="cd00082">
    <property type="entry name" value="HisKA"/>
    <property type="match status" value="1"/>
</dbReference>
<dbReference type="Gene3D" id="3.40.190.10">
    <property type="entry name" value="Periplasmic binding protein-like II"/>
    <property type="match status" value="2"/>
</dbReference>
<evidence type="ECO:0000313" key="16">
    <source>
        <dbReference type="Proteomes" id="UP000289132"/>
    </source>
</evidence>
<evidence type="ECO:0000259" key="12">
    <source>
        <dbReference type="PROSITE" id="PS50109"/>
    </source>
</evidence>
<dbReference type="PRINTS" id="PR00344">
    <property type="entry name" value="BCTRLSENSOR"/>
</dbReference>
<dbReference type="EC" id="2.7.13.3" evidence="2"/>
<reference evidence="13 15" key="2">
    <citation type="submission" date="2018-07" db="EMBL/GenBank/DDBJ databases">
        <title>Complete genome of the Arcobacter trophiarum type strain LMG 25534.</title>
        <authorList>
            <person name="Miller W.G."/>
            <person name="Yee E."/>
        </authorList>
    </citation>
    <scope>NUCLEOTIDE SEQUENCE [LARGE SCALE GENOMIC DNA]</scope>
    <source>
        <strain evidence="13 15">LMG 25534</strain>
    </source>
</reference>
<evidence type="ECO:0000256" key="11">
    <source>
        <dbReference type="SAM" id="SignalP"/>
    </source>
</evidence>
<evidence type="ECO:0000256" key="8">
    <source>
        <dbReference type="ARBA" id="ARBA00023012"/>
    </source>
</evidence>
<protein>
    <recommendedName>
        <fullName evidence="2">histidine kinase</fullName>
        <ecNumber evidence="2">2.7.13.3</ecNumber>
    </recommendedName>
</protein>
<feature type="signal peptide" evidence="11">
    <location>
        <begin position="1"/>
        <end position="21"/>
    </location>
</feature>
<dbReference type="SMART" id="SM00388">
    <property type="entry name" value="HisKA"/>
    <property type="match status" value="1"/>
</dbReference>
<dbReference type="InterPro" id="IPR005467">
    <property type="entry name" value="His_kinase_dom"/>
</dbReference>
<keyword evidence="7" id="KW-0067">ATP-binding</keyword>
<dbReference type="CDD" id="cd01007">
    <property type="entry name" value="PBP2_BvgS_HisK_like"/>
    <property type="match status" value="1"/>
</dbReference>
<dbReference type="PANTHER" id="PTHR43065">
    <property type="entry name" value="SENSOR HISTIDINE KINASE"/>
    <property type="match status" value="1"/>
</dbReference>
<organism evidence="13 15">
    <name type="scientific">Aliarcobacter trophiarum LMG 25534</name>
    <dbReference type="NCBI Taxonomy" id="1032241"/>
    <lineage>
        <taxon>Bacteria</taxon>
        <taxon>Pseudomonadati</taxon>
        <taxon>Campylobacterota</taxon>
        <taxon>Epsilonproteobacteria</taxon>
        <taxon>Campylobacterales</taxon>
        <taxon>Arcobacteraceae</taxon>
        <taxon>Aliarcobacter</taxon>
    </lineage>
</organism>
<dbReference type="EMBL" id="CP031367">
    <property type="protein sequence ID" value="AXK48111.1"/>
    <property type="molecule type" value="Genomic_DNA"/>
</dbReference>
<evidence type="ECO:0000256" key="3">
    <source>
        <dbReference type="ARBA" id="ARBA00022553"/>
    </source>
</evidence>
<dbReference type="InterPro" id="IPR036097">
    <property type="entry name" value="HisK_dim/P_sf"/>
</dbReference>
<dbReference type="SUPFAM" id="SSF47384">
    <property type="entry name" value="Homodimeric domain of signal transducing histidine kinase"/>
    <property type="match status" value="1"/>
</dbReference>
<dbReference type="RefSeq" id="WP_115427657.1">
    <property type="nucleotide sequence ID" value="NZ_CP031367.1"/>
</dbReference>
<keyword evidence="8" id="KW-0902">Two-component regulatory system</keyword>
<gene>
    <name evidence="13" type="ORF">ATR_0218</name>
    <name evidence="14" type="ORF">CRU87_01625</name>
</gene>
<dbReference type="SUPFAM" id="SSF53850">
    <property type="entry name" value="Periplasmic binding protein-like II"/>
    <property type="match status" value="1"/>
</dbReference>
<dbReference type="InterPro" id="IPR036890">
    <property type="entry name" value="HATPase_C_sf"/>
</dbReference>
<evidence type="ECO:0000256" key="10">
    <source>
        <dbReference type="SAM" id="Phobius"/>
    </source>
</evidence>
<feature type="transmembrane region" description="Helical" evidence="10">
    <location>
        <begin position="265"/>
        <end position="284"/>
    </location>
</feature>
<dbReference type="Proteomes" id="UP000289132">
    <property type="component" value="Unassembled WGS sequence"/>
</dbReference>
<keyword evidence="10" id="KW-0812">Transmembrane</keyword>
<evidence type="ECO:0000256" key="4">
    <source>
        <dbReference type="ARBA" id="ARBA00022679"/>
    </source>
</evidence>
<keyword evidence="16" id="KW-1185">Reference proteome</keyword>
<proteinExistence type="predicted"/>
<dbReference type="KEGG" id="atp:ATR_0218"/>
<dbReference type="Pfam" id="PF00497">
    <property type="entry name" value="SBP_bac_3"/>
    <property type="match status" value="1"/>
</dbReference>
<dbReference type="SMART" id="SM00387">
    <property type="entry name" value="HATPase_c"/>
    <property type="match status" value="1"/>
</dbReference>
<keyword evidence="10" id="KW-0472">Membrane</keyword>
<evidence type="ECO:0000256" key="5">
    <source>
        <dbReference type="ARBA" id="ARBA00022741"/>
    </source>
</evidence>
<dbReference type="Proteomes" id="UP000254504">
    <property type="component" value="Chromosome"/>
</dbReference>
<name>A0AAD0QIK7_9BACT</name>
<keyword evidence="9" id="KW-0175">Coiled coil</keyword>
<feature type="coiled-coil region" evidence="9">
    <location>
        <begin position="290"/>
        <end position="324"/>
    </location>
</feature>
<evidence type="ECO:0000313" key="14">
    <source>
        <dbReference type="EMBL" id="RXJ93212.1"/>
    </source>
</evidence>
<dbReference type="InterPro" id="IPR004358">
    <property type="entry name" value="Sig_transdc_His_kin-like_C"/>
</dbReference>
<keyword evidence="4" id="KW-0808">Transferase</keyword>
<dbReference type="Pfam" id="PF00512">
    <property type="entry name" value="HisKA"/>
    <property type="match status" value="1"/>
</dbReference>
<evidence type="ECO:0000256" key="1">
    <source>
        <dbReference type="ARBA" id="ARBA00000085"/>
    </source>
</evidence>
<dbReference type="PANTHER" id="PTHR43065:SF10">
    <property type="entry name" value="PEROXIDE STRESS-ACTIVATED HISTIDINE KINASE MAK3"/>
    <property type="match status" value="1"/>
</dbReference>
<dbReference type="Gene3D" id="1.10.287.130">
    <property type="match status" value="1"/>
</dbReference>
<dbReference type="AlphaFoldDB" id="A0AAD0QIK7"/>
<keyword evidence="10" id="KW-1133">Transmembrane helix</keyword>
<evidence type="ECO:0000256" key="9">
    <source>
        <dbReference type="SAM" id="Coils"/>
    </source>
</evidence>
<keyword evidence="11" id="KW-0732">Signal</keyword>
<feature type="chain" id="PRO_5042275736" description="histidine kinase" evidence="11">
    <location>
        <begin position="22"/>
        <end position="565"/>
    </location>
</feature>
<dbReference type="Gene3D" id="3.30.565.10">
    <property type="entry name" value="Histidine kinase-like ATPase, C-terminal domain"/>
    <property type="match status" value="1"/>
</dbReference>
<dbReference type="PROSITE" id="PS50109">
    <property type="entry name" value="HIS_KIN"/>
    <property type="match status" value="1"/>
</dbReference>
<reference evidence="14 16" key="1">
    <citation type="submission" date="2017-10" db="EMBL/GenBank/DDBJ databases">
        <title>Genomics of the genus Arcobacter.</title>
        <authorList>
            <person name="Perez-Cataluna A."/>
            <person name="Figueras M.J."/>
        </authorList>
    </citation>
    <scope>NUCLEOTIDE SEQUENCE [LARGE SCALE GENOMIC DNA]</scope>
    <source>
        <strain evidence="14 16">LMG 25534</strain>
    </source>
</reference>
<evidence type="ECO:0000256" key="7">
    <source>
        <dbReference type="ARBA" id="ARBA00022840"/>
    </source>
</evidence>
<dbReference type="EMBL" id="PDKD01000001">
    <property type="protein sequence ID" value="RXJ93212.1"/>
    <property type="molecule type" value="Genomic_DNA"/>
</dbReference>
<dbReference type="InterPro" id="IPR003661">
    <property type="entry name" value="HisK_dim/P_dom"/>
</dbReference>
<dbReference type="SUPFAM" id="SSF55874">
    <property type="entry name" value="ATPase domain of HSP90 chaperone/DNA topoisomerase II/histidine kinase"/>
    <property type="match status" value="1"/>
</dbReference>
<evidence type="ECO:0000313" key="13">
    <source>
        <dbReference type="EMBL" id="AXK48111.1"/>
    </source>
</evidence>
<dbReference type="SMART" id="SM00062">
    <property type="entry name" value="PBPb"/>
    <property type="match status" value="1"/>
</dbReference>
<dbReference type="Pfam" id="PF02518">
    <property type="entry name" value="HATPase_c"/>
    <property type="match status" value="1"/>
</dbReference>
<sequence>MRLFFLILLFFNFVYSSQEIAFSNSSKEYIDKNIFNIAITKNWYPFSFRGDKGEASGISSEYWDLVVQKLGLKTNNIFYDSFYDQLEALKAGKSDIIFSAGDSSTLNRSFATFSKEYLIFPISIATKKDENFIESFNEIKDKKIAVGNNFTSHNILKEHYSNIDFILVDNPKSGLEKVLNDEAFAYIDVKPVLTYNIAKFEFDELKVSGNSGFNYLLKIMVRNEHKELIPLINQAIDSIDKKELDEIVLKWNNVQFQSFIDYKTILFLVVIIFLGTLAFTHRNVTLNILNKKLLKTVEDKTKELQNLNKNLQNMVNAKTNELLEKDAIINQQSKMAAMGEMLENIAHQWRQPLSIISTIVTSMKLKKELGMLQDDEFVRNMDMINKSSQHLSNTIDDFRNFFKVEKESIEFDISKSIEKAIYLLSSRIENHDIKIVQNLSTVYITSYENEFIQVLINILNNSIDILKDKNQNDRYIFLDLYTKDQNVVLKIKDSGGGIDNSLISRIFEPYFTTKYKSQGTGIGLYMSIEIISKHLNGELTVTNQEFSYKNSSFIGAEFTIKIPIR</sequence>
<evidence type="ECO:0000313" key="15">
    <source>
        <dbReference type="Proteomes" id="UP000254504"/>
    </source>
</evidence>
<comment type="catalytic activity">
    <reaction evidence="1">
        <text>ATP + protein L-histidine = ADP + protein N-phospho-L-histidine.</text>
        <dbReference type="EC" id="2.7.13.3"/>
    </reaction>
</comment>
<keyword evidence="5" id="KW-0547">Nucleotide-binding</keyword>
<keyword evidence="3" id="KW-0597">Phosphoprotein</keyword>
<feature type="domain" description="Histidine kinase" evidence="12">
    <location>
        <begin position="344"/>
        <end position="565"/>
    </location>
</feature>
<evidence type="ECO:0000256" key="6">
    <source>
        <dbReference type="ARBA" id="ARBA00022777"/>
    </source>
</evidence>
<dbReference type="GO" id="GO:0005524">
    <property type="term" value="F:ATP binding"/>
    <property type="evidence" value="ECO:0007669"/>
    <property type="project" value="UniProtKB-KW"/>
</dbReference>
<keyword evidence="6 13" id="KW-0418">Kinase</keyword>
<evidence type="ECO:0000256" key="2">
    <source>
        <dbReference type="ARBA" id="ARBA00012438"/>
    </source>
</evidence>
<dbReference type="InterPro" id="IPR001638">
    <property type="entry name" value="Solute-binding_3/MltF_N"/>
</dbReference>
<dbReference type="GO" id="GO:0000155">
    <property type="term" value="F:phosphorelay sensor kinase activity"/>
    <property type="evidence" value="ECO:0007669"/>
    <property type="project" value="InterPro"/>
</dbReference>
<accession>A0AAD0QIK7</accession>
<dbReference type="InterPro" id="IPR003594">
    <property type="entry name" value="HATPase_dom"/>
</dbReference>